<proteinExistence type="predicted"/>
<gene>
    <name evidence="2" type="ORF">ACFSC3_01050</name>
</gene>
<dbReference type="Pfam" id="PF00903">
    <property type="entry name" value="Glyoxalase"/>
    <property type="match status" value="1"/>
</dbReference>
<name>A0ABW4N8E5_9SPHN</name>
<organism evidence="2 3">
    <name type="scientific">Sphingomonas floccifaciens</name>
    <dbReference type="NCBI Taxonomy" id="1844115"/>
    <lineage>
        <taxon>Bacteria</taxon>
        <taxon>Pseudomonadati</taxon>
        <taxon>Pseudomonadota</taxon>
        <taxon>Alphaproteobacteria</taxon>
        <taxon>Sphingomonadales</taxon>
        <taxon>Sphingomonadaceae</taxon>
        <taxon>Sphingomonas</taxon>
    </lineage>
</organism>
<feature type="domain" description="VOC" evidence="1">
    <location>
        <begin position="16"/>
        <end position="130"/>
    </location>
</feature>
<dbReference type="Proteomes" id="UP001597283">
    <property type="component" value="Unassembled WGS sequence"/>
</dbReference>
<keyword evidence="3" id="KW-1185">Reference proteome</keyword>
<dbReference type="InterPro" id="IPR037523">
    <property type="entry name" value="VOC_core"/>
</dbReference>
<dbReference type="Gene3D" id="3.10.180.10">
    <property type="entry name" value="2,3-Dihydroxybiphenyl 1,2-Dioxygenase, domain 1"/>
    <property type="match status" value="2"/>
</dbReference>
<dbReference type="InterPro" id="IPR004360">
    <property type="entry name" value="Glyas_Fos-R_dOase_dom"/>
</dbReference>
<dbReference type="PROSITE" id="PS51819">
    <property type="entry name" value="VOC"/>
    <property type="match status" value="2"/>
</dbReference>
<reference evidence="3" key="1">
    <citation type="journal article" date="2019" name="Int. J. Syst. Evol. Microbiol.">
        <title>The Global Catalogue of Microorganisms (GCM) 10K type strain sequencing project: providing services to taxonomists for standard genome sequencing and annotation.</title>
        <authorList>
            <consortium name="The Broad Institute Genomics Platform"/>
            <consortium name="The Broad Institute Genome Sequencing Center for Infectious Disease"/>
            <person name="Wu L."/>
            <person name="Ma J."/>
        </authorList>
    </citation>
    <scope>NUCLEOTIDE SEQUENCE [LARGE SCALE GENOMIC DNA]</scope>
    <source>
        <strain evidence="3">Q85</strain>
    </source>
</reference>
<dbReference type="PANTHER" id="PTHR21366">
    <property type="entry name" value="GLYOXALASE FAMILY PROTEIN"/>
    <property type="match status" value="1"/>
</dbReference>
<comment type="caution">
    <text evidence="2">The sequence shown here is derived from an EMBL/GenBank/DDBJ whole genome shotgun (WGS) entry which is preliminary data.</text>
</comment>
<protein>
    <submittedName>
        <fullName evidence="2">VOC family protein</fullName>
    </submittedName>
</protein>
<dbReference type="InterPro" id="IPR029068">
    <property type="entry name" value="Glyas_Bleomycin-R_OHBP_Dase"/>
</dbReference>
<accession>A0ABW4N8E5</accession>
<evidence type="ECO:0000313" key="3">
    <source>
        <dbReference type="Proteomes" id="UP001597283"/>
    </source>
</evidence>
<sequence length="304" mass="33028">MADITGVPDPAFPITGLRSVDLELADLDGAVHFYTRVWGLTLADRRGDSAWLRATGSDCHVLALHRAPASRMRSMTFRAAGTTDLDELLDRALTASATLDASVADWSEHGGGTGFSVRDRAGRTIRVVQGDAPAPPLPFDPDRAERLAHVNFNSDDTMRDVAWFVDALGFVMTDRSKMMGFVRTNSDHHSIVIADAPVNTLNHVAFNLPGWEGVMKASGRMIDAGHTIGWGPGRHGPGDNVFTYFVDPHGFVIEHTAEVLQVDDEYRVGGPDDWTWPPGRTDQWGLCPPKTADCKAAQLAVPFA</sequence>
<dbReference type="EMBL" id="JBHUFC010000001">
    <property type="protein sequence ID" value="MFD1786149.1"/>
    <property type="molecule type" value="Genomic_DNA"/>
</dbReference>
<evidence type="ECO:0000259" key="1">
    <source>
        <dbReference type="PROSITE" id="PS51819"/>
    </source>
</evidence>
<dbReference type="InterPro" id="IPR050383">
    <property type="entry name" value="GlyoxalaseI/FosfomycinResist"/>
</dbReference>
<dbReference type="SUPFAM" id="SSF54593">
    <property type="entry name" value="Glyoxalase/Bleomycin resistance protein/Dihydroxybiphenyl dioxygenase"/>
    <property type="match status" value="1"/>
</dbReference>
<dbReference type="RefSeq" id="WP_380937854.1">
    <property type="nucleotide sequence ID" value="NZ_JBHUFC010000001.1"/>
</dbReference>
<evidence type="ECO:0000313" key="2">
    <source>
        <dbReference type="EMBL" id="MFD1786149.1"/>
    </source>
</evidence>
<feature type="domain" description="VOC" evidence="1">
    <location>
        <begin position="146"/>
        <end position="258"/>
    </location>
</feature>